<evidence type="ECO:0000313" key="3">
    <source>
        <dbReference type="EMBL" id="KIY74290.1"/>
    </source>
</evidence>
<feature type="region of interest" description="Disordered" evidence="1">
    <location>
        <begin position="1"/>
        <end position="55"/>
    </location>
</feature>
<dbReference type="CDD" id="cd20071">
    <property type="entry name" value="SET_SMYD"/>
    <property type="match status" value="1"/>
</dbReference>
<dbReference type="SUPFAM" id="SSF82199">
    <property type="entry name" value="SET domain"/>
    <property type="match status" value="1"/>
</dbReference>
<dbReference type="SMART" id="SM00317">
    <property type="entry name" value="SET"/>
    <property type="match status" value="1"/>
</dbReference>
<keyword evidence="4" id="KW-1185">Reference proteome</keyword>
<dbReference type="PANTHER" id="PTHR47332:SF4">
    <property type="entry name" value="SET DOMAIN-CONTAINING PROTEIN 5"/>
    <property type="match status" value="1"/>
</dbReference>
<feature type="region of interest" description="Disordered" evidence="1">
    <location>
        <begin position="342"/>
        <end position="362"/>
    </location>
</feature>
<dbReference type="PANTHER" id="PTHR47332">
    <property type="entry name" value="SET DOMAIN-CONTAINING PROTEIN 5"/>
    <property type="match status" value="1"/>
</dbReference>
<dbReference type="AlphaFoldDB" id="A0A0D7BVM5"/>
<organism evidence="3 4">
    <name type="scientific">Cylindrobasidium torrendii FP15055 ss-10</name>
    <dbReference type="NCBI Taxonomy" id="1314674"/>
    <lineage>
        <taxon>Eukaryota</taxon>
        <taxon>Fungi</taxon>
        <taxon>Dikarya</taxon>
        <taxon>Basidiomycota</taxon>
        <taxon>Agaricomycotina</taxon>
        <taxon>Agaricomycetes</taxon>
        <taxon>Agaricomycetidae</taxon>
        <taxon>Agaricales</taxon>
        <taxon>Marasmiineae</taxon>
        <taxon>Physalacriaceae</taxon>
        <taxon>Cylindrobasidium</taxon>
    </lineage>
</organism>
<evidence type="ECO:0000259" key="2">
    <source>
        <dbReference type="PROSITE" id="PS50280"/>
    </source>
</evidence>
<dbReference type="PROSITE" id="PS50280">
    <property type="entry name" value="SET"/>
    <property type="match status" value="1"/>
</dbReference>
<gene>
    <name evidence="3" type="ORF">CYLTODRAFT_448052</name>
</gene>
<dbReference type="Pfam" id="PF00856">
    <property type="entry name" value="SET"/>
    <property type="match status" value="1"/>
</dbReference>
<sequence length="474" mass="52606">MRRGFLLDGKAKPKGAAPPPAARLKPTPLEVDTNAKASQATSVPTPLKAMDRGSDREYSVMPSGVIENAGRPDGYITGKFTIHEDTPGVDVPDAEFMFTSMPPGAPDAVSCIMTGWLKRHLLSQPGFPKPMDIPEKPAYRIDNIPGKGKGMIATRKIKVGDVVSTERPLKVDPAAIPIPLDFPAHFSDMQMHQAFLYEKGVITEKIVKRMQPERQAAYMSLANTHLHDGSSPIMGITRTNAFGLENMCEKDGAANDRASWYSGVWDHQSRINHSCSPNVVRTWDTASFSQQMRASRDIEEGEEITVTYTNLTWTYERRKGDLKPYEVDCDCKSCSQVDHTRSDKRRTSFANPPPLRPPMGPVPSGTAPDAWIAPALKMIRLMEAEGLECIPQYPKVLHQIVNAYAFMADERALIYARKLYQAKRVRMEESSSNGFYEKLCELDTLKQTLGMAWGLMRLAARGPPGMVMPMVFCG</sequence>
<dbReference type="InterPro" id="IPR046341">
    <property type="entry name" value="SET_dom_sf"/>
</dbReference>
<dbReference type="STRING" id="1314674.A0A0D7BVM5"/>
<evidence type="ECO:0000313" key="4">
    <source>
        <dbReference type="Proteomes" id="UP000054007"/>
    </source>
</evidence>
<dbReference type="EMBL" id="KN880431">
    <property type="protein sequence ID" value="KIY74290.1"/>
    <property type="molecule type" value="Genomic_DNA"/>
</dbReference>
<dbReference type="Gene3D" id="2.170.270.10">
    <property type="entry name" value="SET domain"/>
    <property type="match status" value="1"/>
</dbReference>
<dbReference type="InterPro" id="IPR001214">
    <property type="entry name" value="SET_dom"/>
</dbReference>
<reference evidence="3 4" key="1">
    <citation type="journal article" date="2015" name="Fungal Genet. Biol.">
        <title>Evolution of novel wood decay mechanisms in Agaricales revealed by the genome sequences of Fistulina hepatica and Cylindrobasidium torrendii.</title>
        <authorList>
            <person name="Floudas D."/>
            <person name="Held B.W."/>
            <person name="Riley R."/>
            <person name="Nagy L.G."/>
            <person name="Koehler G."/>
            <person name="Ransdell A.S."/>
            <person name="Younus H."/>
            <person name="Chow J."/>
            <person name="Chiniquy J."/>
            <person name="Lipzen A."/>
            <person name="Tritt A."/>
            <person name="Sun H."/>
            <person name="Haridas S."/>
            <person name="LaButti K."/>
            <person name="Ohm R.A."/>
            <person name="Kues U."/>
            <person name="Blanchette R.A."/>
            <person name="Grigoriev I.V."/>
            <person name="Minto R.E."/>
            <person name="Hibbett D.S."/>
        </authorList>
    </citation>
    <scope>NUCLEOTIDE SEQUENCE [LARGE SCALE GENOMIC DNA]</scope>
    <source>
        <strain evidence="3 4">FP15055 ss-10</strain>
    </source>
</reference>
<evidence type="ECO:0000256" key="1">
    <source>
        <dbReference type="SAM" id="MobiDB-lite"/>
    </source>
</evidence>
<dbReference type="OrthoDB" id="5945798at2759"/>
<proteinExistence type="predicted"/>
<feature type="domain" description="SET" evidence="2">
    <location>
        <begin position="135"/>
        <end position="309"/>
    </location>
</feature>
<name>A0A0D7BVM5_9AGAR</name>
<dbReference type="InterPro" id="IPR053185">
    <property type="entry name" value="SET_domain_protein"/>
</dbReference>
<feature type="compositionally biased region" description="Polar residues" evidence="1">
    <location>
        <begin position="35"/>
        <end position="44"/>
    </location>
</feature>
<feature type="compositionally biased region" description="Pro residues" evidence="1">
    <location>
        <begin position="351"/>
        <end position="361"/>
    </location>
</feature>
<accession>A0A0D7BVM5</accession>
<protein>
    <submittedName>
        <fullName evidence="3">SET domain-containing protein</fullName>
    </submittedName>
</protein>
<dbReference type="Proteomes" id="UP000054007">
    <property type="component" value="Unassembled WGS sequence"/>
</dbReference>